<keyword evidence="2" id="KW-1185">Reference proteome</keyword>
<dbReference type="AlphaFoldDB" id="A0AAW1C4R4"/>
<dbReference type="EMBL" id="JAOTOJ010000001">
    <property type="protein sequence ID" value="KAK9409389.1"/>
    <property type="molecule type" value="Genomic_DNA"/>
</dbReference>
<organism evidence="1 2">
    <name type="scientific">Crotalus adamanteus</name>
    <name type="common">Eastern diamondback rattlesnake</name>
    <dbReference type="NCBI Taxonomy" id="8729"/>
    <lineage>
        <taxon>Eukaryota</taxon>
        <taxon>Metazoa</taxon>
        <taxon>Chordata</taxon>
        <taxon>Craniata</taxon>
        <taxon>Vertebrata</taxon>
        <taxon>Euteleostomi</taxon>
        <taxon>Lepidosauria</taxon>
        <taxon>Squamata</taxon>
        <taxon>Bifurcata</taxon>
        <taxon>Unidentata</taxon>
        <taxon>Episquamata</taxon>
        <taxon>Toxicofera</taxon>
        <taxon>Serpentes</taxon>
        <taxon>Colubroidea</taxon>
        <taxon>Viperidae</taxon>
        <taxon>Crotalinae</taxon>
        <taxon>Crotalus</taxon>
    </lineage>
</organism>
<comment type="caution">
    <text evidence="1">The sequence shown here is derived from an EMBL/GenBank/DDBJ whole genome shotgun (WGS) entry which is preliminary data.</text>
</comment>
<evidence type="ECO:0000313" key="1">
    <source>
        <dbReference type="EMBL" id="KAK9409389.1"/>
    </source>
</evidence>
<proteinExistence type="predicted"/>
<name>A0AAW1C4R4_CROAD</name>
<gene>
    <name evidence="1" type="ORF">NXF25_000564</name>
</gene>
<evidence type="ECO:0000313" key="2">
    <source>
        <dbReference type="Proteomes" id="UP001474421"/>
    </source>
</evidence>
<protein>
    <submittedName>
        <fullName evidence="1">Uncharacterized protein</fullName>
    </submittedName>
</protein>
<sequence>MTSKRPSWTTHGYETITEYLQSEMA</sequence>
<accession>A0AAW1C4R4</accession>
<dbReference type="Proteomes" id="UP001474421">
    <property type="component" value="Unassembled WGS sequence"/>
</dbReference>
<reference evidence="1 2" key="1">
    <citation type="journal article" date="2024" name="Proc. Natl. Acad. Sci. U.S.A.">
        <title>The genetic regulatory architecture and epigenomic basis for age-related changes in rattlesnake venom.</title>
        <authorList>
            <person name="Hogan M.P."/>
            <person name="Holding M.L."/>
            <person name="Nystrom G.S."/>
            <person name="Colston T.J."/>
            <person name="Bartlett D.A."/>
            <person name="Mason A.J."/>
            <person name="Ellsworth S.A."/>
            <person name="Rautsaw R.M."/>
            <person name="Lawrence K.C."/>
            <person name="Strickland J.L."/>
            <person name="He B."/>
            <person name="Fraser P."/>
            <person name="Margres M.J."/>
            <person name="Gilbert D.M."/>
            <person name="Gibbs H.L."/>
            <person name="Parkinson C.L."/>
            <person name="Rokyta D.R."/>
        </authorList>
    </citation>
    <scope>NUCLEOTIDE SEQUENCE [LARGE SCALE GENOMIC DNA]</scope>
    <source>
        <strain evidence="1">DRR0105</strain>
    </source>
</reference>